<protein>
    <submittedName>
        <fullName evidence="2">Pimeloyl-ACP methyl ester carboxylesterase</fullName>
    </submittedName>
</protein>
<dbReference type="InterPro" id="IPR029058">
    <property type="entry name" value="AB_hydrolase_fold"/>
</dbReference>
<dbReference type="Pfam" id="PF12697">
    <property type="entry name" value="Abhydrolase_6"/>
    <property type="match status" value="1"/>
</dbReference>
<evidence type="ECO:0000259" key="1">
    <source>
        <dbReference type="Pfam" id="PF12697"/>
    </source>
</evidence>
<reference evidence="2 3" key="1">
    <citation type="submission" date="2021-03" db="EMBL/GenBank/DDBJ databases">
        <title>Sequencing the genomes of 1000 actinobacteria strains.</title>
        <authorList>
            <person name="Klenk H.-P."/>
        </authorList>
    </citation>
    <scope>NUCLEOTIDE SEQUENCE [LARGE SCALE GENOMIC DNA]</scope>
    <source>
        <strain evidence="2 3">DSM 45510</strain>
    </source>
</reference>
<evidence type="ECO:0000313" key="3">
    <source>
        <dbReference type="Proteomes" id="UP000741013"/>
    </source>
</evidence>
<dbReference type="PANTHER" id="PTHR43798">
    <property type="entry name" value="MONOACYLGLYCEROL LIPASE"/>
    <property type="match status" value="1"/>
</dbReference>
<dbReference type="EMBL" id="JAGGMS010000001">
    <property type="protein sequence ID" value="MBP2183827.1"/>
    <property type="molecule type" value="Genomic_DNA"/>
</dbReference>
<dbReference type="InterPro" id="IPR050266">
    <property type="entry name" value="AB_hydrolase_sf"/>
</dbReference>
<comment type="caution">
    <text evidence="2">The sequence shown here is derived from an EMBL/GenBank/DDBJ whole genome shotgun (WGS) entry which is preliminary data.</text>
</comment>
<sequence>MERMFTVPVRGGQLAACSWGEGPPDCLAIHGASMSHRSWAGVARQSHGKSRVGSLIALDLRGRGRSVGKLRKRRLAQYADDCAAVLRSVCSTAATGPVTVAGHSSGGFVALVLAHRHPELVRRLVLVDGGPPRPKPADFEASANPENITSPAAKRLSMRFADHEAYRQYWHDHPAITSWNEVIEDFVDYDLVPAEDGGYRSSVSWDAIRGDAEDIFLGKDLPAAWANLKHPAILVRAERGMLNQATPYYPDISAVETRIPVVTVPSSNHYSIVLEPEPAGVVASYLEPHRDTVHANPVDGKGSRQ</sequence>
<name>A0ABS4PWM8_9PSEU</name>
<proteinExistence type="predicted"/>
<dbReference type="SUPFAM" id="SSF53474">
    <property type="entry name" value="alpha/beta-Hydrolases"/>
    <property type="match status" value="1"/>
</dbReference>
<dbReference type="InterPro" id="IPR000073">
    <property type="entry name" value="AB_hydrolase_1"/>
</dbReference>
<evidence type="ECO:0000313" key="2">
    <source>
        <dbReference type="EMBL" id="MBP2183827.1"/>
    </source>
</evidence>
<organism evidence="2 3">
    <name type="scientific">Amycolatopsis magusensis</name>
    <dbReference type="NCBI Taxonomy" id="882444"/>
    <lineage>
        <taxon>Bacteria</taxon>
        <taxon>Bacillati</taxon>
        <taxon>Actinomycetota</taxon>
        <taxon>Actinomycetes</taxon>
        <taxon>Pseudonocardiales</taxon>
        <taxon>Pseudonocardiaceae</taxon>
        <taxon>Amycolatopsis</taxon>
    </lineage>
</organism>
<feature type="domain" description="AB hydrolase-1" evidence="1">
    <location>
        <begin position="28"/>
        <end position="282"/>
    </location>
</feature>
<keyword evidence="3" id="KW-1185">Reference proteome</keyword>
<dbReference type="PANTHER" id="PTHR43798:SF33">
    <property type="entry name" value="HYDROLASE, PUTATIVE (AFU_ORTHOLOGUE AFUA_2G14860)-RELATED"/>
    <property type="match status" value="1"/>
</dbReference>
<accession>A0ABS4PWM8</accession>
<gene>
    <name evidence="2" type="ORF">JOM49_005353</name>
</gene>
<dbReference type="Proteomes" id="UP000741013">
    <property type="component" value="Unassembled WGS sequence"/>
</dbReference>
<dbReference type="PRINTS" id="PR00111">
    <property type="entry name" value="ABHYDROLASE"/>
</dbReference>
<dbReference type="Gene3D" id="3.40.50.1820">
    <property type="entry name" value="alpha/beta hydrolase"/>
    <property type="match status" value="1"/>
</dbReference>